<dbReference type="GO" id="GO:0005634">
    <property type="term" value="C:nucleus"/>
    <property type="evidence" value="ECO:0007669"/>
    <property type="project" value="UniProtKB-SubCell"/>
</dbReference>
<keyword evidence="5" id="KW-0539">Nucleus</keyword>
<evidence type="ECO:0000313" key="9">
    <source>
        <dbReference type="Proteomes" id="UP000694404"/>
    </source>
</evidence>
<dbReference type="AlphaFoldDB" id="A0A8C0HBJ4"/>
<dbReference type="GeneTree" id="ENSGT00940000155155"/>
<proteinExistence type="predicted"/>
<evidence type="ECO:0000256" key="2">
    <source>
        <dbReference type="ARBA" id="ARBA00022618"/>
    </source>
</evidence>
<keyword evidence="2" id="KW-0132">Cell division</keyword>
<evidence type="ECO:0000256" key="1">
    <source>
        <dbReference type="ARBA" id="ARBA00004123"/>
    </source>
</evidence>
<keyword evidence="9" id="KW-1185">Reference proteome</keyword>
<dbReference type="Pfam" id="PF20168">
    <property type="entry name" value="PDS5"/>
    <property type="match status" value="2"/>
</dbReference>
<accession>A0A8C0HBJ4</accession>
<evidence type="ECO:0000313" key="8">
    <source>
        <dbReference type="Ensembl" id="ENSCABP00000021071.1"/>
    </source>
</evidence>
<feature type="compositionally biased region" description="Basic and acidic residues" evidence="7">
    <location>
        <begin position="1161"/>
        <end position="1172"/>
    </location>
</feature>
<dbReference type="Ensembl" id="ENSCABT00000023085.1">
    <property type="protein sequence ID" value="ENSCABP00000021071.1"/>
    <property type="gene ID" value="ENSCABG00000008230.1"/>
</dbReference>
<feature type="compositionally biased region" description="Basic and acidic residues" evidence="7">
    <location>
        <begin position="1126"/>
        <end position="1135"/>
    </location>
</feature>
<dbReference type="GO" id="GO:0006281">
    <property type="term" value="P:DNA repair"/>
    <property type="evidence" value="ECO:0007669"/>
    <property type="project" value="TreeGrafter"/>
</dbReference>
<sequence length="1250" mass="141614">QVACLQCGRKRGVTDVKTFMDMDQDSEDEKQQYLPLALHLASEFFLRNPNKDVRLLVACCLADIFRIYAPEAPYTSHDKLKDIFLFITRQLKGLEDTKSPQFNRYFYLLENLAWVKSYNICFELEDCNEIFIQLFRTLFSVINNSHNQKVQMHMLDLMSSIIMEGDGVTQELLDSILINLIPAHKNLNKQAFDLAKVLLKRTVQIIEACIANVFNDLMVYLFLFYSDLATQNQNIQTDFRICLCSFNFPNKLSFVVHLQQKHLSILFMVTVVDFFIVTEYLKVRSHDPEEAIRHDVIVTIITAGKRDLSLVNDQLLGFVRERTLDKRWRVRKEAMMGLAQLYKKYCLHAEAGKDAAEKVSWIKDKLLHIYYQNSIDDKLLVEKIFAQYLVPHNLETEERMKCLYYLYASLDPNAVKALNEMWKCQNMLRSHVRELLDLHKQPTVRLSYVSILFNNIENLPDPGKAQDFVKKFNQVLGDDEKLRSQLELLISPTCSCKQADVCVREIARKLANPKQPTNPFLEMVKFLLERIAPVHIDSEAISALVKLMNKSIEGTADDEEEGVSPDTAIRAGLELLKVLSFTHPTSFHSAETYESLLQCLRMEDDKVAEAAIQIFRNTGHKIETDLPQIRSTLIPILHQKAKRGTPHQAKQAVHCIHAIFSNKEVQLAQIFEPLSRSLNADVPEQLITPLVSLGHISMLAPDQFASPMKSVVANFIVKDLLMNDRSTGEKNGKLWSPDEEVSPEVLAKVQAIKLLVRWLLGMKNNQSKSANSTLRLLSAMLVSEGDLTEQKRISKSDMSRLRLAAGSAIMKLAQEPCYHEIITPEQFQLCALVINDECYQVRQIFAQKLHKALVKLLLPLEYMAIFALCAKDPVKERRAHARQCLLKNISIRREYIKQNPMANEKLLSLLPEYVVPYMIHLLAHDPDFTKPQDVDQLRDLKECLWFMLEVLMTKNENNSHAFMKKMAENIKLTRDAQSPDEPKANEKLYTVCDVALCVINSKSALCNADSPKDPVLPTKFFTQPEKDFCNDRNYITEETRVLLLTGKPKPTGVLGAVNKPLSATGRRPYIRSTGSETGSNISVNSELSSPAGNRSREQSSDISETGVSENDENPVRIISVTPAKTEPVKNKEIHSDQATQGNISTERGKKRTAVAAGSENIHQKTEEKKADESGPPAPPKPRRGRPPKSESQGTTVKNDETNKPSGRGRKRAAVSQESSGSLEAGNAKAPKQQDIAKKAAPAQRQIDLQR</sequence>
<evidence type="ECO:0000256" key="3">
    <source>
        <dbReference type="ARBA" id="ARBA00022737"/>
    </source>
</evidence>
<keyword evidence="4" id="KW-0498">Mitosis</keyword>
<feature type="region of interest" description="Disordered" evidence="7">
    <location>
        <begin position="1064"/>
        <end position="1250"/>
    </location>
</feature>
<dbReference type="Proteomes" id="UP000694404">
    <property type="component" value="Unplaced"/>
</dbReference>
<dbReference type="InterPro" id="IPR039776">
    <property type="entry name" value="Pds5"/>
</dbReference>
<gene>
    <name evidence="8" type="primary">PDS5A</name>
</gene>
<reference evidence="8" key="2">
    <citation type="submission" date="2025-09" db="UniProtKB">
        <authorList>
            <consortium name="Ensembl"/>
        </authorList>
    </citation>
    <scope>IDENTIFICATION</scope>
</reference>
<dbReference type="GO" id="GO:0000785">
    <property type="term" value="C:chromatin"/>
    <property type="evidence" value="ECO:0007669"/>
    <property type="project" value="TreeGrafter"/>
</dbReference>
<keyword evidence="6" id="KW-0131">Cell cycle</keyword>
<name>A0A8C0HBJ4_CHEAB</name>
<comment type="subcellular location">
    <subcellularLocation>
        <location evidence="1">Nucleus</location>
    </subcellularLocation>
</comment>
<dbReference type="GO" id="GO:0007064">
    <property type="term" value="P:mitotic sister chromatid cohesion"/>
    <property type="evidence" value="ECO:0007669"/>
    <property type="project" value="InterPro"/>
</dbReference>
<dbReference type="Gene3D" id="1.25.10.10">
    <property type="entry name" value="Leucine-rich Repeat Variant"/>
    <property type="match status" value="1"/>
</dbReference>
<evidence type="ECO:0000256" key="4">
    <source>
        <dbReference type="ARBA" id="ARBA00022776"/>
    </source>
</evidence>
<protein>
    <submittedName>
        <fullName evidence="8">PDS5 cohesin associated factor A</fullName>
    </submittedName>
</protein>
<feature type="compositionally biased region" description="Polar residues" evidence="7">
    <location>
        <begin position="1136"/>
        <end position="1145"/>
    </location>
</feature>
<evidence type="ECO:0000256" key="5">
    <source>
        <dbReference type="ARBA" id="ARBA00023242"/>
    </source>
</evidence>
<reference evidence="8" key="1">
    <citation type="submission" date="2025-08" db="UniProtKB">
        <authorList>
            <consortium name="Ensembl"/>
        </authorList>
    </citation>
    <scope>IDENTIFICATION</scope>
</reference>
<evidence type="ECO:0000256" key="7">
    <source>
        <dbReference type="SAM" id="MobiDB-lite"/>
    </source>
</evidence>
<dbReference type="FunFam" id="1.25.10.10:FF:001146">
    <property type="entry name" value="PDS5 cohesin associated factor B"/>
    <property type="match status" value="1"/>
</dbReference>
<dbReference type="InterPro" id="IPR016024">
    <property type="entry name" value="ARM-type_fold"/>
</dbReference>
<dbReference type="InterPro" id="IPR011989">
    <property type="entry name" value="ARM-like"/>
</dbReference>
<feature type="compositionally biased region" description="Polar residues" evidence="7">
    <location>
        <begin position="1072"/>
        <end position="1092"/>
    </location>
</feature>
<dbReference type="PANTHER" id="PTHR12663:SF2">
    <property type="entry name" value="SISTER CHROMATID COHESION PROTEIN PDS5 HOMOLOG A"/>
    <property type="match status" value="1"/>
</dbReference>
<keyword evidence="3" id="KW-0677">Repeat</keyword>
<dbReference type="SUPFAM" id="SSF48371">
    <property type="entry name" value="ARM repeat"/>
    <property type="match status" value="1"/>
</dbReference>
<organism evidence="8 9">
    <name type="scientific">Chelonoidis abingdonii</name>
    <name type="common">Abingdon island giant tortoise</name>
    <name type="synonym">Testudo abingdonii</name>
    <dbReference type="NCBI Taxonomy" id="106734"/>
    <lineage>
        <taxon>Eukaryota</taxon>
        <taxon>Metazoa</taxon>
        <taxon>Chordata</taxon>
        <taxon>Craniata</taxon>
        <taxon>Vertebrata</taxon>
        <taxon>Euteleostomi</taxon>
        <taxon>Archelosauria</taxon>
        <taxon>Testudinata</taxon>
        <taxon>Testudines</taxon>
        <taxon>Cryptodira</taxon>
        <taxon>Durocryptodira</taxon>
        <taxon>Testudinoidea</taxon>
        <taxon>Testudinidae</taxon>
        <taxon>Chelonoidis</taxon>
    </lineage>
</organism>
<dbReference type="GO" id="GO:0051301">
    <property type="term" value="P:cell division"/>
    <property type="evidence" value="ECO:0007669"/>
    <property type="project" value="UniProtKB-KW"/>
</dbReference>
<dbReference type="PANTHER" id="PTHR12663">
    <property type="entry name" value="ANDROGEN INDUCED INHIBITOR OF PROLIFERATION AS3 / PDS5-RELATED"/>
    <property type="match status" value="1"/>
</dbReference>
<evidence type="ECO:0000256" key="6">
    <source>
        <dbReference type="ARBA" id="ARBA00023306"/>
    </source>
</evidence>
<dbReference type="CDD" id="cd19953">
    <property type="entry name" value="PDS5"/>
    <property type="match status" value="1"/>
</dbReference>